<dbReference type="Gene3D" id="1.25.40.20">
    <property type="entry name" value="Ankyrin repeat-containing domain"/>
    <property type="match status" value="2"/>
</dbReference>
<feature type="repeat" description="ANK" evidence="4">
    <location>
        <begin position="461"/>
        <end position="493"/>
    </location>
</feature>
<dbReference type="eggNOG" id="KOG2421">
    <property type="taxonomic scope" value="Eukaryota"/>
</dbReference>
<dbReference type="FunCoup" id="W2S8Q2">
    <property type="interactions" value="158"/>
</dbReference>
<feature type="compositionally biased region" description="Low complexity" evidence="5">
    <location>
        <begin position="599"/>
        <end position="610"/>
    </location>
</feature>
<dbReference type="InterPro" id="IPR030395">
    <property type="entry name" value="GP_PDE_dom"/>
</dbReference>
<dbReference type="GO" id="GO:0046475">
    <property type="term" value="P:glycerophospholipid catabolic process"/>
    <property type="evidence" value="ECO:0007669"/>
    <property type="project" value="TreeGrafter"/>
</dbReference>
<dbReference type="RefSeq" id="XP_008712876.1">
    <property type="nucleotide sequence ID" value="XM_008714654.1"/>
</dbReference>
<evidence type="ECO:0000256" key="1">
    <source>
        <dbReference type="ARBA" id="ARBA00022737"/>
    </source>
</evidence>
<dbReference type="HOGENOM" id="CLU_005444_1_0_1"/>
<dbReference type="InterPro" id="IPR036770">
    <property type="entry name" value="Ankyrin_rpt-contain_sf"/>
</dbReference>
<dbReference type="GO" id="GO:0047389">
    <property type="term" value="F:glycerophosphocholine phosphodiesterase activity"/>
    <property type="evidence" value="ECO:0007669"/>
    <property type="project" value="TreeGrafter"/>
</dbReference>
<dbReference type="SMART" id="SM00248">
    <property type="entry name" value="ANK"/>
    <property type="match status" value="7"/>
</dbReference>
<dbReference type="PANTHER" id="PTHR22958">
    <property type="entry name" value="GLYCEROPHOSPHORYL DIESTER PHOSPHODIESTERASE"/>
    <property type="match status" value="1"/>
</dbReference>
<feature type="compositionally biased region" description="Polar residues" evidence="5">
    <location>
        <begin position="905"/>
        <end position="916"/>
    </location>
</feature>
<dbReference type="Pfam" id="PF03105">
    <property type="entry name" value="SPX"/>
    <property type="match status" value="2"/>
</dbReference>
<evidence type="ECO:0000313" key="9">
    <source>
        <dbReference type="Proteomes" id="UP000030752"/>
    </source>
</evidence>
<dbReference type="VEuPathDB" id="FungiDB:HMPREF1541_09982"/>
<dbReference type="SUPFAM" id="SSF51695">
    <property type="entry name" value="PLC-like phosphodiesterases"/>
    <property type="match status" value="1"/>
</dbReference>
<evidence type="ECO:0000259" key="7">
    <source>
        <dbReference type="PROSITE" id="PS51704"/>
    </source>
</evidence>
<dbReference type="InterPro" id="IPR051578">
    <property type="entry name" value="GDPD"/>
</dbReference>
<evidence type="ECO:0000259" key="6">
    <source>
        <dbReference type="PROSITE" id="PS51382"/>
    </source>
</evidence>
<organism evidence="8 9">
    <name type="scientific">Cyphellophora europaea (strain CBS 101466)</name>
    <name type="common">Phialophora europaea</name>
    <dbReference type="NCBI Taxonomy" id="1220924"/>
    <lineage>
        <taxon>Eukaryota</taxon>
        <taxon>Fungi</taxon>
        <taxon>Dikarya</taxon>
        <taxon>Ascomycota</taxon>
        <taxon>Pezizomycotina</taxon>
        <taxon>Eurotiomycetes</taxon>
        <taxon>Chaetothyriomycetidae</taxon>
        <taxon>Chaetothyriales</taxon>
        <taxon>Cyphellophoraceae</taxon>
        <taxon>Cyphellophora</taxon>
    </lineage>
</organism>
<dbReference type="CDD" id="cd14484">
    <property type="entry name" value="SPX_GDE1_like"/>
    <property type="match status" value="1"/>
</dbReference>
<dbReference type="Pfam" id="PF12796">
    <property type="entry name" value="Ank_2"/>
    <property type="match status" value="2"/>
</dbReference>
<dbReference type="PROSITE" id="PS51704">
    <property type="entry name" value="GP_PDE"/>
    <property type="match status" value="1"/>
</dbReference>
<dbReference type="CDD" id="cd08606">
    <property type="entry name" value="GDPD_YPL110cp_fungi"/>
    <property type="match status" value="1"/>
</dbReference>
<dbReference type="OrthoDB" id="197419at2759"/>
<feature type="domain" description="GP-PDE" evidence="7">
    <location>
        <begin position="809"/>
        <end position="1143"/>
    </location>
</feature>
<dbReference type="PROSITE" id="PS50088">
    <property type="entry name" value="ANK_REPEAT"/>
    <property type="match status" value="3"/>
</dbReference>
<dbReference type="Proteomes" id="UP000030752">
    <property type="component" value="Unassembled WGS sequence"/>
</dbReference>
<evidence type="ECO:0000256" key="4">
    <source>
        <dbReference type="PROSITE-ProRule" id="PRU00023"/>
    </source>
</evidence>
<name>W2S8Q2_CYPE1</name>
<accession>W2S8Q2</accession>
<evidence type="ECO:0000256" key="5">
    <source>
        <dbReference type="SAM" id="MobiDB-lite"/>
    </source>
</evidence>
<dbReference type="InterPro" id="IPR004331">
    <property type="entry name" value="SPX_dom"/>
</dbReference>
<keyword evidence="3 4" id="KW-0040">ANK repeat</keyword>
<feature type="repeat" description="ANK" evidence="4">
    <location>
        <begin position="532"/>
        <end position="564"/>
    </location>
</feature>
<evidence type="ECO:0000256" key="3">
    <source>
        <dbReference type="ARBA" id="ARBA00023043"/>
    </source>
</evidence>
<gene>
    <name evidence="8" type="ORF">HMPREF1541_09982</name>
</gene>
<dbReference type="SUPFAM" id="SSF48403">
    <property type="entry name" value="Ankyrin repeat"/>
    <property type="match status" value="1"/>
</dbReference>
<feature type="repeat" description="ANK" evidence="4">
    <location>
        <begin position="494"/>
        <end position="515"/>
    </location>
</feature>
<dbReference type="InterPro" id="IPR002110">
    <property type="entry name" value="Ankyrin_rpt"/>
</dbReference>
<sequence length="1210" mass="133702">MKFGRNLPRNQVPEWDSNYINYKGLKKLIKNASDGTQQDGGEPDLAGFFHSLDRNLEDVDYFYNKKFHDFSRRLKLLDDRYGFALHAAKDFDADEIQDLLAALLELRGQMRKLQWYGEVNRRGFIKITKKLDKKIAGAHAQKKYLELKVDPAPFATNAQLLQSLARVNDWISVLTEVSASTKSDDNTSIASGSLKRTTSRPSLEISPEQITALETYLRTDNAEKLEIFIVDAQKSLSKSCEPAFQAFLKTLLHKSISVRGRECTAVLLRNIVFLDEPDDLNRRNCIHRLIISICKAHTAAEKEAAGSDALDLEDESQDFIVPAAAPSKPFKRAVPNEDKHFKTLTREDDPSLFLVFLLDSLQPTQRSGLMARDNAGRTPLHHAAEFGVRALCEIIVEHLQLWKMFDVRQGIDGPNWHDEEGWAPLHLSVIGGHPRTTQYLLDSENWQKAGKPATVRRSSPKSSAVLALATKSNYIEVVRILVKAGVDINYQDEQGETALHVAARFGHADCARLLLAGSDAQVVNTEMAELTYSWTPLFIACVDGHFPIVELLLDANADVDRVDSSGWTAKEHAALRGHVDIAARLDELTSTSEQDSLATSTSTSPPISTSLNDRNSNGLGAAMPATKVTESVKTFGHRYLTDKSMILVSLGSMDARRNVRPVNLDRIPLANAHSTQLDTALSIVVSAKGADGEPEVFDLPVQDNVSTEPIVFLSSETDKVKIYFDLVPTYSGSRDRVVGRGVALLSSLKTHLGSSKMPLKGDLTVPIVAQADMEVIGTVTFNYLIINPFKHPNMALSENKTYWKSMASTMVIGHRGLGKNFAAGRRSLQLGENTIQSFIAAANLGASYVEFDVQLTKDHVPVIYHDFLVSETGIDAPVHTLTLEQFLHVNDMRTPRHSRPASPITFDNGTKANTPYTDYRKGSRLRSMSMGGPSESVEMDERMKHTRDFKKKGFKGNSRGNHIQAPFTTLEEMFRKLPKETGFNIEMKYPMLFESVDEDMDTYAVELNSFVDTVLKMVYDLGKGRNIIFSSFHPDICLLLSFKQPNIPVLFLTDAGSCEVGDIRASSLQEAIRFASRWNLLGVVSAAAPLVYAPRLVRVVKESGLVCVSYGVFNNDPEKVALQVKQGIDAVIVDSVLAIRRGLTGDGKPLANGSSPKPSRLPQSLTGSTHSLEIPDTSEPLNMSLDDHIGNGEKSEVLVKNDKNSGVNGA</sequence>
<dbReference type="EMBL" id="KB822713">
    <property type="protein sequence ID" value="ETN45106.1"/>
    <property type="molecule type" value="Genomic_DNA"/>
</dbReference>
<feature type="region of interest" description="Disordered" evidence="5">
    <location>
        <begin position="592"/>
        <end position="623"/>
    </location>
</feature>
<dbReference type="PROSITE" id="PS51382">
    <property type="entry name" value="SPX"/>
    <property type="match status" value="1"/>
</dbReference>
<dbReference type="Pfam" id="PF03009">
    <property type="entry name" value="GDPD"/>
    <property type="match status" value="1"/>
</dbReference>
<dbReference type="InParanoid" id="W2S8Q2"/>
<feature type="region of interest" description="Disordered" evidence="5">
    <location>
        <begin position="1147"/>
        <end position="1210"/>
    </location>
</feature>
<protein>
    <recommendedName>
        <fullName evidence="10">GP-PDE domain-containing protein</fullName>
    </recommendedName>
</protein>
<keyword evidence="1" id="KW-0677">Repeat</keyword>
<dbReference type="InterPro" id="IPR017946">
    <property type="entry name" value="PLC-like_Pdiesterase_TIM-brl"/>
</dbReference>
<reference evidence="8 9" key="1">
    <citation type="submission" date="2013-03" db="EMBL/GenBank/DDBJ databases">
        <title>The Genome Sequence of Phialophora europaea CBS 101466.</title>
        <authorList>
            <consortium name="The Broad Institute Genomics Platform"/>
            <person name="Cuomo C."/>
            <person name="de Hoog S."/>
            <person name="Gorbushina A."/>
            <person name="Walker B."/>
            <person name="Young S.K."/>
            <person name="Zeng Q."/>
            <person name="Gargeya S."/>
            <person name="Fitzgerald M."/>
            <person name="Haas B."/>
            <person name="Abouelleil A."/>
            <person name="Allen A.W."/>
            <person name="Alvarado L."/>
            <person name="Arachchi H.M."/>
            <person name="Berlin A.M."/>
            <person name="Chapman S.B."/>
            <person name="Gainer-Dewar J."/>
            <person name="Goldberg J."/>
            <person name="Griggs A."/>
            <person name="Gujja S."/>
            <person name="Hansen M."/>
            <person name="Howarth C."/>
            <person name="Imamovic A."/>
            <person name="Ireland A."/>
            <person name="Larimer J."/>
            <person name="McCowan C."/>
            <person name="Murphy C."/>
            <person name="Pearson M."/>
            <person name="Poon T.W."/>
            <person name="Priest M."/>
            <person name="Roberts A."/>
            <person name="Saif S."/>
            <person name="Shea T."/>
            <person name="Sisk P."/>
            <person name="Sykes S."/>
            <person name="Wortman J."/>
            <person name="Nusbaum C."/>
            <person name="Birren B."/>
        </authorList>
    </citation>
    <scope>NUCLEOTIDE SEQUENCE [LARGE SCALE GENOMIC DNA]</scope>
    <source>
        <strain evidence="8 9">CBS 101466</strain>
    </source>
</reference>
<dbReference type="PANTHER" id="PTHR22958:SF1">
    <property type="entry name" value="GLYCEROPHOSPHOCHOLINE PHOSPHODIESTERASE GPCPD1"/>
    <property type="match status" value="1"/>
</dbReference>
<feature type="region of interest" description="Disordered" evidence="5">
    <location>
        <begin position="183"/>
        <end position="202"/>
    </location>
</feature>
<dbReference type="AlphaFoldDB" id="W2S8Q2"/>
<keyword evidence="2" id="KW-0378">Hydrolase</keyword>
<dbReference type="STRING" id="1220924.W2S8Q2"/>
<dbReference type="InterPro" id="IPR057506">
    <property type="entry name" value="C2_GPCPD1"/>
</dbReference>
<dbReference type="eggNOG" id="KOG0504">
    <property type="taxonomic scope" value="Eukaryota"/>
</dbReference>
<feature type="compositionally biased region" description="Polar residues" evidence="5">
    <location>
        <begin position="1152"/>
        <end position="1171"/>
    </location>
</feature>
<feature type="compositionally biased region" description="Basic and acidic residues" evidence="5">
    <location>
        <begin position="1185"/>
        <end position="1203"/>
    </location>
</feature>
<dbReference type="PRINTS" id="PR01415">
    <property type="entry name" value="ANKYRIN"/>
</dbReference>
<dbReference type="Pfam" id="PF13637">
    <property type="entry name" value="Ank_4"/>
    <property type="match status" value="1"/>
</dbReference>
<evidence type="ECO:0008006" key="10">
    <source>
        <dbReference type="Google" id="ProtNLM"/>
    </source>
</evidence>
<feature type="domain" description="SPX" evidence="6">
    <location>
        <begin position="1"/>
        <end position="145"/>
    </location>
</feature>
<keyword evidence="9" id="KW-1185">Reference proteome</keyword>
<evidence type="ECO:0000313" key="8">
    <source>
        <dbReference type="EMBL" id="ETN45106.1"/>
    </source>
</evidence>
<dbReference type="GeneID" id="19977321"/>
<proteinExistence type="predicted"/>
<evidence type="ECO:0000256" key="2">
    <source>
        <dbReference type="ARBA" id="ARBA00022801"/>
    </source>
</evidence>
<dbReference type="eggNOG" id="KOG1162">
    <property type="taxonomic scope" value="Eukaryota"/>
</dbReference>
<feature type="region of interest" description="Disordered" evidence="5">
    <location>
        <begin position="894"/>
        <end position="942"/>
    </location>
</feature>
<dbReference type="Gene3D" id="3.20.20.190">
    <property type="entry name" value="Phosphatidylinositol (PI) phosphodiesterase"/>
    <property type="match status" value="1"/>
</dbReference>
<feature type="compositionally biased region" description="Polar residues" evidence="5">
    <location>
        <begin position="183"/>
        <end position="201"/>
    </location>
</feature>
<dbReference type="Pfam" id="PF25329">
    <property type="entry name" value="C2_GDE1"/>
    <property type="match status" value="1"/>
</dbReference>
<dbReference type="PROSITE" id="PS50297">
    <property type="entry name" value="ANK_REP_REGION"/>
    <property type="match status" value="3"/>
</dbReference>